<evidence type="ECO:0000313" key="1">
    <source>
        <dbReference type="EMBL" id="SEN32484.1"/>
    </source>
</evidence>
<proteinExistence type="predicted"/>
<reference evidence="1 2" key="1">
    <citation type="submission" date="2016-10" db="EMBL/GenBank/DDBJ databases">
        <authorList>
            <person name="de Groot N.N."/>
        </authorList>
    </citation>
    <scope>NUCLEOTIDE SEQUENCE [LARGE SCALE GENOMIC DNA]</scope>
    <source>
        <strain evidence="1 2">DSM 21039</strain>
    </source>
</reference>
<dbReference type="Proteomes" id="UP000198984">
    <property type="component" value="Unassembled WGS sequence"/>
</dbReference>
<dbReference type="STRING" id="573321.SAMN04488505_109233"/>
<dbReference type="EMBL" id="FOBB01000009">
    <property type="protein sequence ID" value="SEN32484.1"/>
    <property type="molecule type" value="Genomic_DNA"/>
</dbReference>
<gene>
    <name evidence="1" type="ORF">SAMN04488505_109233</name>
</gene>
<dbReference type="AlphaFoldDB" id="A0A1H8FLU6"/>
<protein>
    <submittedName>
        <fullName evidence="1">Uncharacterized protein</fullName>
    </submittedName>
</protein>
<accession>A0A1H8FLU6</accession>
<sequence length="37" mass="4398">METKTNYQLFAALKKVKYRINDSVFSEQSTKITMVQR</sequence>
<evidence type="ECO:0000313" key="2">
    <source>
        <dbReference type="Proteomes" id="UP000198984"/>
    </source>
</evidence>
<keyword evidence="2" id="KW-1185">Reference proteome</keyword>
<organism evidence="1 2">
    <name type="scientific">Chitinophaga rupis</name>
    <dbReference type="NCBI Taxonomy" id="573321"/>
    <lineage>
        <taxon>Bacteria</taxon>
        <taxon>Pseudomonadati</taxon>
        <taxon>Bacteroidota</taxon>
        <taxon>Chitinophagia</taxon>
        <taxon>Chitinophagales</taxon>
        <taxon>Chitinophagaceae</taxon>
        <taxon>Chitinophaga</taxon>
    </lineage>
</organism>
<name>A0A1H8FLU6_9BACT</name>